<keyword evidence="1" id="KW-0175">Coiled coil</keyword>
<accession>A0A9P6CNR8</accession>
<gene>
    <name evidence="3" type="ORF">BDZ94DRAFT_1153390</name>
</gene>
<feature type="region of interest" description="Disordered" evidence="2">
    <location>
        <begin position="28"/>
        <end position="176"/>
    </location>
</feature>
<feature type="compositionally biased region" description="Low complexity" evidence="2">
    <location>
        <begin position="28"/>
        <end position="41"/>
    </location>
</feature>
<feature type="compositionally biased region" description="Basic residues" evidence="2">
    <location>
        <begin position="141"/>
        <end position="151"/>
    </location>
</feature>
<feature type="compositionally biased region" description="Low complexity" evidence="2">
    <location>
        <begin position="566"/>
        <end position="575"/>
    </location>
</feature>
<feature type="region of interest" description="Disordered" evidence="2">
    <location>
        <begin position="407"/>
        <end position="441"/>
    </location>
</feature>
<evidence type="ECO:0000313" key="4">
    <source>
        <dbReference type="Proteomes" id="UP000807353"/>
    </source>
</evidence>
<feature type="coiled-coil region" evidence="1">
    <location>
        <begin position="481"/>
        <end position="523"/>
    </location>
</feature>
<evidence type="ECO:0000256" key="2">
    <source>
        <dbReference type="SAM" id="MobiDB-lite"/>
    </source>
</evidence>
<dbReference type="OrthoDB" id="2138242at2759"/>
<keyword evidence="4" id="KW-1185">Reference proteome</keyword>
<feature type="region of interest" description="Disordered" evidence="2">
    <location>
        <begin position="526"/>
        <end position="722"/>
    </location>
</feature>
<evidence type="ECO:0000256" key="1">
    <source>
        <dbReference type="SAM" id="Coils"/>
    </source>
</evidence>
<evidence type="ECO:0000313" key="3">
    <source>
        <dbReference type="EMBL" id="KAF9468550.1"/>
    </source>
</evidence>
<protein>
    <submittedName>
        <fullName evidence="3">Uncharacterized protein</fullName>
    </submittedName>
</protein>
<reference evidence="3" key="1">
    <citation type="submission" date="2020-11" db="EMBL/GenBank/DDBJ databases">
        <authorList>
            <consortium name="DOE Joint Genome Institute"/>
            <person name="Ahrendt S."/>
            <person name="Riley R."/>
            <person name="Andreopoulos W."/>
            <person name="Labutti K."/>
            <person name="Pangilinan J."/>
            <person name="Ruiz-Duenas F.J."/>
            <person name="Barrasa J.M."/>
            <person name="Sanchez-Garcia M."/>
            <person name="Camarero S."/>
            <person name="Miyauchi S."/>
            <person name="Serrano A."/>
            <person name="Linde D."/>
            <person name="Babiker R."/>
            <person name="Drula E."/>
            <person name="Ayuso-Fernandez I."/>
            <person name="Pacheco R."/>
            <person name="Padilla G."/>
            <person name="Ferreira P."/>
            <person name="Barriuso J."/>
            <person name="Kellner H."/>
            <person name="Castanera R."/>
            <person name="Alfaro M."/>
            <person name="Ramirez L."/>
            <person name="Pisabarro A.G."/>
            <person name="Kuo A."/>
            <person name="Tritt A."/>
            <person name="Lipzen A."/>
            <person name="He G."/>
            <person name="Yan M."/>
            <person name="Ng V."/>
            <person name="Cullen D."/>
            <person name="Martin F."/>
            <person name="Rosso M.-N."/>
            <person name="Henrissat B."/>
            <person name="Hibbett D."/>
            <person name="Martinez A.T."/>
            <person name="Grigoriev I.V."/>
        </authorList>
    </citation>
    <scope>NUCLEOTIDE SEQUENCE</scope>
    <source>
        <strain evidence="3">CBS 247.69</strain>
    </source>
</reference>
<feature type="compositionally biased region" description="Low complexity" evidence="2">
    <location>
        <begin position="279"/>
        <end position="289"/>
    </location>
</feature>
<proteinExistence type="predicted"/>
<feature type="compositionally biased region" description="Polar residues" evidence="2">
    <location>
        <begin position="680"/>
        <end position="697"/>
    </location>
</feature>
<name>A0A9P6CNR8_9AGAR</name>
<organism evidence="3 4">
    <name type="scientific">Collybia nuda</name>
    <dbReference type="NCBI Taxonomy" id="64659"/>
    <lineage>
        <taxon>Eukaryota</taxon>
        <taxon>Fungi</taxon>
        <taxon>Dikarya</taxon>
        <taxon>Basidiomycota</taxon>
        <taxon>Agaricomycotina</taxon>
        <taxon>Agaricomycetes</taxon>
        <taxon>Agaricomycetidae</taxon>
        <taxon>Agaricales</taxon>
        <taxon>Tricholomatineae</taxon>
        <taxon>Clitocybaceae</taxon>
        <taxon>Collybia</taxon>
    </lineage>
</organism>
<sequence>MAVNHGSIATHVPQSLPSFAQAFSTQSLGSISSGNNSLPPIQTRLAPMDNRRVDSPSAVSKSRPASEESSGPTRTATRKRSRNDVTSTTRDDDHSNSDGSPRLVHIKEEHDQEMLDPTPPPPPRPVAASDVGGAPSPSSLHPHHPSKKRRVTISGAPHPLNTDVRVPVDQTNSTPISPVVMGFTIKRDNPSAIEQVRSMITVKQKQKALIEQRRGSVAGVLSPSVATGNPVPPAEVAPTKTTPSSRTLRRSPNTGAGIRRLANNPSQGKPRPPSPSPVTVPSQQQQQQPAVPPPPAQPIAAHSLPPPPISFARRRAGLLGANLKKPADIVISPREAHTREQFHPAIQSAPPVPHAGSGQSAYYSGRFPMTLPSLPPVMGGGDNVRRIASNVPPTPTRLAMQRNAQNTVNPQPITGRSPPAASVPIASTRVPPTPSSLQHPGYSGDKSAFLAPFEVFYDALNDSKQMKNWLGEQLQRSDALMRTLTQQQEKLNEVVENMVEKKVADIRSEMAGLHRRVEELEDALRVATSGRRQSVDAMGGPKLKSKTPHRNGITTGPMASETYTFPPVSNSVESSRPVRRPPSPGWGQDRDSRELQTAPEPENGSPAPFDSMRMSVSSSRLDPPRSQPSELPSQSRTSFAKQSPPQGFRETPNTNHTLPPPSTHGKAPQNSHPERDRQGTSRQSSSHGTPGTEQLGSPPQKRAESRRNSIIMSPPDSQVDDG</sequence>
<dbReference type="EMBL" id="MU150232">
    <property type="protein sequence ID" value="KAF9468550.1"/>
    <property type="molecule type" value="Genomic_DNA"/>
</dbReference>
<dbReference type="Proteomes" id="UP000807353">
    <property type="component" value="Unassembled WGS sequence"/>
</dbReference>
<comment type="caution">
    <text evidence="3">The sequence shown here is derived from an EMBL/GenBank/DDBJ whole genome shotgun (WGS) entry which is preliminary data.</text>
</comment>
<dbReference type="AlphaFoldDB" id="A0A9P6CNR8"/>
<feature type="compositionally biased region" description="Polar residues" evidence="2">
    <location>
        <begin position="239"/>
        <end position="254"/>
    </location>
</feature>
<feature type="compositionally biased region" description="Polar residues" evidence="2">
    <location>
        <begin position="627"/>
        <end position="657"/>
    </location>
</feature>
<feature type="region of interest" description="Disordered" evidence="2">
    <location>
        <begin position="212"/>
        <end position="311"/>
    </location>
</feature>